<evidence type="ECO:0000313" key="5">
    <source>
        <dbReference type="EMBL" id="KAL0350452.1"/>
    </source>
</evidence>
<dbReference type="PANTHER" id="PTHR22748">
    <property type="entry name" value="AP ENDONUCLEASE"/>
    <property type="match status" value="1"/>
</dbReference>
<feature type="binding site" evidence="4">
    <location>
        <position position="7"/>
    </location>
    <ligand>
        <name>Mg(2+)</name>
        <dbReference type="ChEBI" id="CHEBI:18420"/>
        <label>1</label>
    </ligand>
</feature>
<reference evidence="5" key="1">
    <citation type="submission" date="2020-06" db="EMBL/GenBank/DDBJ databases">
        <authorList>
            <person name="Li T."/>
            <person name="Hu X."/>
            <person name="Zhang T."/>
            <person name="Song X."/>
            <person name="Zhang H."/>
            <person name="Dai N."/>
            <person name="Sheng W."/>
            <person name="Hou X."/>
            <person name="Wei L."/>
        </authorList>
    </citation>
    <scope>NUCLEOTIDE SEQUENCE</scope>
    <source>
        <strain evidence="5">G02</strain>
        <tissue evidence="5">Leaf</tissue>
    </source>
</reference>
<proteinExistence type="predicted"/>
<dbReference type="Gene3D" id="3.60.10.10">
    <property type="entry name" value="Endonuclease/exonuclease/phosphatase"/>
    <property type="match status" value="1"/>
</dbReference>
<comment type="cofactor">
    <cofactor evidence="4">
        <name>Mg(2+)</name>
        <dbReference type="ChEBI" id="CHEBI:18420"/>
    </cofactor>
    <cofactor evidence="4">
        <name>Mn(2+)</name>
        <dbReference type="ChEBI" id="CHEBI:29035"/>
    </cofactor>
    <text evidence="4">Probably binds two magnesium or manganese ions per subunit.</text>
</comment>
<keyword evidence="5" id="KW-0456">Lyase</keyword>
<dbReference type="GO" id="GO:0016829">
    <property type="term" value="F:lyase activity"/>
    <property type="evidence" value="ECO:0007669"/>
    <property type="project" value="UniProtKB-KW"/>
</dbReference>
<evidence type="ECO:0000256" key="1">
    <source>
        <dbReference type="ARBA" id="ARBA00022723"/>
    </source>
</evidence>
<keyword evidence="4" id="KW-0464">Manganese</keyword>
<dbReference type="GO" id="GO:0003906">
    <property type="term" value="F:DNA-(apurinic or apyrimidinic site) endonuclease activity"/>
    <property type="evidence" value="ECO:0007669"/>
    <property type="project" value="TreeGrafter"/>
</dbReference>
<gene>
    <name evidence="5" type="ORF">Sradi_4194400</name>
</gene>
<dbReference type="InterPro" id="IPR004808">
    <property type="entry name" value="AP_endonuc_1"/>
</dbReference>
<organism evidence="5">
    <name type="scientific">Sesamum radiatum</name>
    <name type="common">Black benniseed</name>
    <dbReference type="NCBI Taxonomy" id="300843"/>
    <lineage>
        <taxon>Eukaryota</taxon>
        <taxon>Viridiplantae</taxon>
        <taxon>Streptophyta</taxon>
        <taxon>Embryophyta</taxon>
        <taxon>Tracheophyta</taxon>
        <taxon>Spermatophyta</taxon>
        <taxon>Magnoliopsida</taxon>
        <taxon>eudicotyledons</taxon>
        <taxon>Gunneridae</taxon>
        <taxon>Pentapetalae</taxon>
        <taxon>asterids</taxon>
        <taxon>lamiids</taxon>
        <taxon>Lamiales</taxon>
        <taxon>Pedaliaceae</taxon>
        <taxon>Sesamum</taxon>
    </lineage>
</organism>
<accession>A0AAW2P3F8</accession>
<dbReference type="InterPro" id="IPR036691">
    <property type="entry name" value="Endo/exonu/phosph_ase_sf"/>
</dbReference>
<comment type="caution">
    <text evidence="5">The sequence shown here is derived from an EMBL/GenBank/DDBJ whole genome shotgun (WGS) entry which is preliminary data.</text>
</comment>
<keyword evidence="2" id="KW-0378">Hydrolase</keyword>
<dbReference type="GO" id="GO:0046872">
    <property type="term" value="F:metal ion binding"/>
    <property type="evidence" value="ECO:0007669"/>
    <property type="project" value="UniProtKB-KW"/>
</dbReference>
<evidence type="ECO:0000256" key="3">
    <source>
        <dbReference type="ARBA" id="ARBA00022842"/>
    </source>
</evidence>
<evidence type="ECO:0000256" key="2">
    <source>
        <dbReference type="ARBA" id="ARBA00022801"/>
    </source>
</evidence>
<protein>
    <submittedName>
        <fullName evidence="5">DNA-(Apurinic or apyrimidinic site) lyase 2</fullName>
    </submittedName>
</protein>
<keyword evidence="1 4" id="KW-0479">Metal-binding</keyword>
<dbReference type="AlphaFoldDB" id="A0AAW2P3F8"/>
<name>A0AAW2P3F8_SESRA</name>
<dbReference type="GO" id="GO:0006284">
    <property type="term" value="P:base-excision repair"/>
    <property type="evidence" value="ECO:0007669"/>
    <property type="project" value="TreeGrafter"/>
</dbReference>
<dbReference type="GO" id="GO:0008311">
    <property type="term" value="F:double-stranded DNA 3'-5' DNA exonuclease activity"/>
    <property type="evidence" value="ECO:0007669"/>
    <property type="project" value="TreeGrafter"/>
</dbReference>
<dbReference type="PANTHER" id="PTHR22748:SF4">
    <property type="entry name" value="DNA-(APURINIC OR APYRIMIDINIC SITE) ENDONUCLEASE 2"/>
    <property type="match status" value="1"/>
</dbReference>
<sequence>MKIVTYNVNGLRPRVSQFGSLRKVLDALDADIICFQLRQFGFFLINSSSVSFVSCAGDEAVKARTKADLVQAEGYESFFSCTRTSDKGRTGYSGVATFCRVKSAFASDEVALPVSAEEGFTGVLKISPGLGPGKVNIHL</sequence>
<dbReference type="SUPFAM" id="SSF56219">
    <property type="entry name" value="DNase I-like"/>
    <property type="match status" value="1"/>
</dbReference>
<evidence type="ECO:0000256" key="4">
    <source>
        <dbReference type="PIRSR" id="PIRSR604808-2"/>
    </source>
</evidence>
<dbReference type="GO" id="GO:0005634">
    <property type="term" value="C:nucleus"/>
    <property type="evidence" value="ECO:0007669"/>
    <property type="project" value="TreeGrafter"/>
</dbReference>
<reference evidence="5" key="2">
    <citation type="journal article" date="2024" name="Plant">
        <title>Genomic evolution and insights into agronomic trait innovations of Sesamum species.</title>
        <authorList>
            <person name="Miao H."/>
            <person name="Wang L."/>
            <person name="Qu L."/>
            <person name="Liu H."/>
            <person name="Sun Y."/>
            <person name="Le M."/>
            <person name="Wang Q."/>
            <person name="Wei S."/>
            <person name="Zheng Y."/>
            <person name="Lin W."/>
            <person name="Duan Y."/>
            <person name="Cao H."/>
            <person name="Xiong S."/>
            <person name="Wang X."/>
            <person name="Wei L."/>
            <person name="Li C."/>
            <person name="Ma Q."/>
            <person name="Ju M."/>
            <person name="Zhao R."/>
            <person name="Li G."/>
            <person name="Mu C."/>
            <person name="Tian Q."/>
            <person name="Mei H."/>
            <person name="Zhang T."/>
            <person name="Gao T."/>
            <person name="Zhang H."/>
        </authorList>
    </citation>
    <scope>NUCLEOTIDE SEQUENCE</scope>
    <source>
        <strain evidence="5">G02</strain>
    </source>
</reference>
<dbReference type="EMBL" id="JACGWJ010000018">
    <property type="protein sequence ID" value="KAL0350452.1"/>
    <property type="molecule type" value="Genomic_DNA"/>
</dbReference>
<keyword evidence="3 4" id="KW-0460">Magnesium</keyword>
<dbReference type="GO" id="GO:0008081">
    <property type="term" value="F:phosphoric diester hydrolase activity"/>
    <property type="evidence" value="ECO:0007669"/>
    <property type="project" value="TreeGrafter"/>
</dbReference>